<evidence type="ECO:0000313" key="7">
    <source>
        <dbReference type="EMBL" id="GHH88513.1"/>
    </source>
</evidence>
<dbReference type="Proteomes" id="UP000603708">
    <property type="component" value="Unassembled WGS sequence"/>
</dbReference>
<dbReference type="PANTHER" id="PTHR42770:SF7">
    <property type="entry name" value="MEMBRANE PROTEIN"/>
    <property type="match status" value="1"/>
</dbReference>
<feature type="transmembrane region" description="Helical" evidence="6">
    <location>
        <begin position="285"/>
        <end position="310"/>
    </location>
</feature>
<feature type="transmembrane region" description="Helical" evidence="6">
    <location>
        <begin position="458"/>
        <end position="479"/>
    </location>
</feature>
<dbReference type="Pfam" id="PF13520">
    <property type="entry name" value="AA_permease_2"/>
    <property type="match status" value="1"/>
</dbReference>
<keyword evidence="3 6" id="KW-0812">Transmembrane</keyword>
<evidence type="ECO:0000313" key="8">
    <source>
        <dbReference type="Proteomes" id="UP000603708"/>
    </source>
</evidence>
<dbReference type="PANTHER" id="PTHR42770">
    <property type="entry name" value="AMINO ACID TRANSPORTER-RELATED"/>
    <property type="match status" value="1"/>
</dbReference>
<protein>
    <submittedName>
        <fullName evidence="7">Amino acid permease</fullName>
    </submittedName>
</protein>
<dbReference type="InterPro" id="IPR002293">
    <property type="entry name" value="AA/rel_permease1"/>
</dbReference>
<evidence type="ECO:0000256" key="1">
    <source>
        <dbReference type="ARBA" id="ARBA00004651"/>
    </source>
</evidence>
<dbReference type="PIRSF" id="PIRSF006060">
    <property type="entry name" value="AA_transporter"/>
    <property type="match status" value="1"/>
</dbReference>
<evidence type="ECO:0000256" key="6">
    <source>
        <dbReference type="SAM" id="Phobius"/>
    </source>
</evidence>
<evidence type="ECO:0000256" key="2">
    <source>
        <dbReference type="ARBA" id="ARBA00022475"/>
    </source>
</evidence>
<reference evidence="7" key="1">
    <citation type="journal article" date="2014" name="Int. J. Syst. Evol. Microbiol.">
        <title>Complete genome sequence of Corynebacterium casei LMG S-19264T (=DSM 44701T), isolated from a smear-ripened cheese.</title>
        <authorList>
            <consortium name="US DOE Joint Genome Institute (JGI-PGF)"/>
            <person name="Walter F."/>
            <person name="Albersmeier A."/>
            <person name="Kalinowski J."/>
            <person name="Ruckert C."/>
        </authorList>
    </citation>
    <scope>NUCLEOTIDE SEQUENCE</scope>
    <source>
        <strain evidence="7">JCM 5069</strain>
    </source>
</reference>
<feature type="transmembrane region" description="Helical" evidence="6">
    <location>
        <begin position="202"/>
        <end position="222"/>
    </location>
</feature>
<comment type="subcellular location">
    <subcellularLocation>
        <location evidence="1">Cell membrane</location>
        <topology evidence="1">Multi-pass membrane protein</topology>
    </subcellularLocation>
</comment>
<reference evidence="7" key="2">
    <citation type="submission" date="2020-09" db="EMBL/GenBank/DDBJ databases">
        <authorList>
            <person name="Sun Q."/>
            <person name="Ohkuma M."/>
        </authorList>
    </citation>
    <scope>NUCLEOTIDE SEQUENCE</scope>
    <source>
        <strain evidence="7">JCM 5069</strain>
    </source>
</reference>
<feature type="transmembrane region" description="Helical" evidence="6">
    <location>
        <begin position="243"/>
        <end position="265"/>
    </location>
</feature>
<organism evidence="7 8">
    <name type="scientific">Streptomyces sulfonofaciens</name>
    <dbReference type="NCBI Taxonomy" id="68272"/>
    <lineage>
        <taxon>Bacteria</taxon>
        <taxon>Bacillati</taxon>
        <taxon>Actinomycetota</taxon>
        <taxon>Actinomycetes</taxon>
        <taxon>Kitasatosporales</taxon>
        <taxon>Streptomycetaceae</taxon>
        <taxon>Streptomyces</taxon>
    </lineage>
</organism>
<feature type="transmembrane region" description="Helical" evidence="6">
    <location>
        <begin position="127"/>
        <end position="147"/>
    </location>
</feature>
<dbReference type="InterPro" id="IPR050367">
    <property type="entry name" value="APC_superfamily"/>
</dbReference>
<feature type="transmembrane region" description="Helical" evidence="6">
    <location>
        <begin position="415"/>
        <end position="438"/>
    </location>
</feature>
<keyword evidence="8" id="KW-1185">Reference proteome</keyword>
<dbReference type="EMBL" id="BNCD01000037">
    <property type="protein sequence ID" value="GHH88513.1"/>
    <property type="molecule type" value="Genomic_DNA"/>
</dbReference>
<dbReference type="Gene3D" id="1.20.1740.10">
    <property type="entry name" value="Amino acid/polyamine transporter I"/>
    <property type="match status" value="1"/>
</dbReference>
<evidence type="ECO:0000256" key="5">
    <source>
        <dbReference type="ARBA" id="ARBA00023136"/>
    </source>
</evidence>
<comment type="caution">
    <text evidence="7">The sequence shown here is derived from an EMBL/GenBank/DDBJ whole genome shotgun (WGS) entry which is preliminary data.</text>
</comment>
<evidence type="ECO:0000256" key="4">
    <source>
        <dbReference type="ARBA" id="ARBA00022989"/>
    </source>
</evidence>
<keyword evidence="2" id="KW-1003">Cell membrane</keyword>
<sequence length="515" mass="54359">MSKGLKVGALGLAASIVIGVASTAPAYSLASALGWVVESSGTHAPGIMLIAFVPILLVAIGYQELNRAEPDCGTTFTWAARTFGSRTGWMGGWGIIAADVIVMANLAQIAGSYFFELFGWDGLGSSTFWVTFCGVVWIVLMTALCYAGIELSARIQQALLAIEVVMLLVFAVTALVKVYGGSAPAGFLHPSLGWLNPFGSGVGGYPGFTGGVLVAIFIYWGWDSAVSVNEETADASRTPGRAAVWSTVLLLVTYVAVSYAAQAFAGVGTKGIGLGNEDNSDDVLSVLGGSVFGTSGAGWVFAKLLVLMVLTSAAASTQTTILPTARTVLSMSSYRALPKAFARIHPKFRTPSYATIAMGLASIGFYVLLTMISGNVLSDSIDALGVMIAFYYAMTGYTCAWFYRRTLTSSFRNLMMRGVLPTLGALMLSYVLVQSLYYMWAPDYGGTSWTVPGIGWHIGGEFIISIVTMAIGAVLMLVYNIKAPDYFRHPLQEPGVDTRADGVEPGRQSAAAAAE</sequence>
<feature type="transmembrane region" description="Helical" evidence="6">
    <location>
        <begin position="159"/>
        <end position="182"/>
    </location>
</feature>
<keyword evidence="4 6" id="KW-1133">Transmembrane helix</keyword>
<dbReference type="GO" id="GO:0022857">
    <property type="term" value="F:transmembrane transporter activity"/>
    <property type="evidence" value="ECO:0007669"/>
    <property type="project" value="InterPro"/>
</dbReference>
<proteinExistence type="predicted"/>
<dbReference type="GO" id="GO:0005886">
    <property type="term" value="C:plasma membrane"/>
    <property type="evidence" value="ECO:0007669"/>
    <property type="project" value="UniProtKB-SubCell"/>
</dbReference>
<evidence type="ECO:0000256" key="3">
    <source>
        <dbReference type="ARBA" id="ARBA00022692"/>
    </source>
</evidence>
<feature type="transmembrane region" description="Helical" evidence="6">
    <location>
        <begin position="91"/>
        <end position="115"/>
    </location>
</feature>
<gene>
    <name evidence="7" type="ORF">GCM10018793_68460</name>
</gene>
<feature type="transmembrane region" description="Helical" evidence="6">
    <location>
        <begin position="353"/>
        <end position="377"/>
    </location>
</feature>
<keyword evidence="5 6" id="KW-0472">Membrane</keyword>
<name>A0A919L955_9ACTN</name>
<dbReference type="AlphaFoldDB" id="A0A919L955"/>
<accession>A0A919L955</accession>
<feature type="transmembrane region" description="Helical" evidence="6">
    <location>
        <begin position="383"/>
        <end position="403"/>
    </location>
</feature>
<feature type="transmembrane region" description="Helical" evidence="6">
    <location>
        <begin position="42"/>
        <end position="62"/>
    </location>
</feature>